<dbReference type="InterPro" id="IPR006748">
    <property type="entry name" value="NH2Glyco/OHUrea_AB-resist_kin"/>
</dbReference>
<dbReference type="Proteomes" id="UP000043764">
    <property type="component" value="Unassembled WGS sequence"/>
</dbReference>
<dbReference type="GO" id="GO:0016301">
    <property type="term" value="F:kinase activity"/>
    <property type="evidence" value="ECO:0007669"/>
    <property type="project" value="UniProtKB-KW"/>
</dbReference>
<evidence type="ECO:0000313" key="2">
    <source>
        <dbReference type="Proteomes" id="UP000043764"/>
    </source>
</evidence>
<keyword evidence="1" id="KW-0418">Kinase</keyword>
<reference evidence="2" key="1">
    <citation type="submission" date="2015-05" db="EMBL/GenBank/DDBJ databases">
        <authorList>
            <person name="Rodrigo-Torres Lidia"/>
            <person name="Arahal R.David."/>
        </authorList>
    </citation>
    <scope>NUCLEOTIDE SEQUENCE [LARGE SCALE GENOMIC DNA]</scope>
    <source>
        <strain evidence="2">CECT 7321</strain>
    </source>
</reference>
<dbReference type="SUPFAM" id="SSF56112">
    <property type="entry name" value="Protein kinase-like (PK-like)"/>
    <property type="match status" value="1"/>
</dbReference>
<keyword evidence="2" id="KW-1185">Reference proteome</keyword>
<dbReference type="InterPro" id="IPR011009">
    <property type="entry name" value="Kinase-like_dom_sf"/>
</dbReference>
<dbReference type="GO" id="GO:0019748">
    <property type="term" value="P:secondary metabolic process"/>
    <property type="evidence" value="ECO:0007669"/>
    <property type="project" value="InterPro"/>
</dbReference>
<protein>
    <submittedName>
        <fullName evidence="1">Aminoglycoside/hydroxyurea antibiotic resistance kinase</fullName>
    </submittedName>
</protein>
<dbReference type="AlphaFoldDB" id="A0A0H5CWQ2"/>
<accession>A0A0H5CWQ2</accession>
<evidence type="ECO:0000313" key="1">
    <source>
        <dbReference type="EMBL" id="CRL09194.1"/>
    </source>
</evidence>
<dbReference type="GO" id="GO:0016773">
    <property type="term" value="F:phosphotransferase activity, alcohol group as acceptor"/>
    <property type="evidence" value="ECO:0007669"/>
    <property type="project" value="InterPro"/>
</dbReference>
<proteinExistence type="predicted"/>
<dbReference type="EMBL" id="CVRL01000001">
    <property type="protein sequence ID" value="CRL09194.1"/>
    <property type="molecule type" value="Genomic_DNA"/>
</dbReference>
<dbReference type="Pfam" id="PF04655">
    <property type="entry name" value="APH_6_hur"/>
    <property type="match status" value="1"/>
</dbReference>
<keyword evidence="1" id="KW-0808">Transferase</keyword>
<dbReference type="RefSeq" id="WP_243445033.1">
    <property type="nucleotide sequence ID" value="NZ_CVRL01000001.1"/>
</dbReference>
<sequence length="261" mass="28245">MLEASVLNRFRIVSHVLYDDRPSATVWKVVVQDGSNAALKVYKQPGRGNEATGVRYLARMGPLAVGIRDQAGAAVLMDWLEGPTLGDVARAGEADRADAILAEVVHNLLGTEICASGLTPLHHFLSPLADIASGDSTLNYLAELAAQLQNDPDTEIALHGDLHHDNICLHNGEWVVFDAKGIAGVRAYELANAFRHPRGIPDYVSAPDVIARRLDIWGRALVVAPEKIAKWAAVKIGLSAVWAGKMPEQDRRILDILLAAY</sequence>
<name>A0A0H5CWQ2_9RHOB</name>
<organism evidence="1 2">
    <name type="scientific">Phaeobacter italicus</name>
    <dbReference type="NCBI Taxonomy" id="481446"/>
    <lineage>
        <taxon>Bacteria</taxon>
        <taxon>Pseudomonadati</taxon>
        <taxon>Pseudomonadota</taxon>
        <taxon>Alphaproteobacteria</taxon>
        <taxon>Rhodobacterales</taxon>
        <taxon>Roseobacteraceae</taxon>
        <taxon>Phaeobacter</taxon>
    </lineage>
</organism>
<gene>
    <name evidence="1" type="ORF">NIT7321_00023</name>
</gene>